<comment type="cofactor">
    <cofactor evidence="1">
        <name>thiamine diphosphate</name>
        <dbReference type="ChEBI" id="CHEBI:58937"/>
    </cofactor>
</comment>
<dbReference type="SUPFAM" id="SSF52922">
    <property type="entry name" value="TK C-terminal domain-like"/>
    <property type="match status" value="1"/>
</dbReference>
<dbReference type="FunFam" id="3.40.50.920:FF:000001">
    <property type="entry name" value="Pyruvate dehydrogenase E1 beta subunit"/>
    <property type="match status" value="1"/>
</dbReference>
<dbReference type="InterPro" id="IPR029061">
    <property type="entry name" value="THDP-binding"/>
</dbReference>
<dbReference type="EMBL" id="BSTI01000024">
    <property type="protein sequence ID" value="GLY70543.1"/>
    <property type="molecule type" value="Genomic_DNA"/>
</dbReference>
<evidence type="ECO:0000256" key="3">
    <source>
        <dbReference type="ARBA" id="ARBA00023052"/>
    </source>
</evidence>
<dbReference type="InterPro" id="IPR009014">
    <property type="entry name" value="Transketo_C/PFOR_II"/>
</dbReference>
<reference evidence="5" key="1">
    <citation type="submission" date="2023-03" db="EMBL/GenBank/DDBJ databases">
        <title>Amycolatopsis taiwanensis NBRC 103393.</title>
        <authorList>
            <person name="Ichikawa N."/>
            <person name="Sato H."/>
            <person name="Tonouchi N."/>
        </authorList>
    </citation>
    <scope>NUCLEOTIDE SEQUENCE</scope>
    <source>
        <strain evidence="5">NBRC 103393</strain>
    </source>
</reference>
<dbReference type="CDD" id="cd07036">
    <property type="entry name" value="TPP_PYR_E1-PDHc-beta_like"/>
    <property type="match status" value="1"/>
</dbReference>
<comment type="caution">
    <text evidence="5">The sequence shown here is derived from an EMBL/GenBank/DDBJ whole genome shotgun (WGS) entry which is preliminary data.</text>
</comment>
<dbReference type="InterPro" id="IPR033248">
    <property type="entry name" value="Transketolase_C"/>
</dbReference>
<proteinExistence type="predicted"/>
<dbReference type="AlphaFoldDB" id="A0A9W6R819"/>
<protein>
    <recommendedName>
        <fullName evidence="4">Transketolase-like pyrimidine-binding domain-containing protein</fullName>
    </recommendedName>
</protein>
<name>A0A9W6R819_9PSEU</name>
<dbReference type="Gene3D" id="3.40.50.970">
    <property type="match status" value="1"/>
</dbReference>
<keyword evidence="6" id="KW-1185">Reference proteome</keyword>
<sequence length="323" mass="34650">MTTTYREALRAGIRDALRRDDRTFLMGEDVGAYGGSFGVSLGLLEEFGPERIRDTPLSESAFVGAGIGAAIGGMRPIVEIMTVNFSLLALDQILNNAATLLYMSGGQINVPLVIRMTTGAGRQLAAQHSHSLEGWYAHIPGLRVLAPATLEDARGMLWTALTDPDPALLFEHGSLYNVSGDLADDAGEVDIDRAKIRRAGTDITLVAYGGTLRTALAAADDLADRKIDAEVVDLRTLRPLDEDTIVESVSRTHRLVVVDEGWRSGSLSAEITARVAENAFYQLDAPIERVCTAEVPMPYAKHLEDAALPQPGDVIDAALRAVG</sequence>
<dbReference type="GO" id="GO:0016491">
    <property type="term" value="F:oxidoreductase activity"/>
    <property type="evidence" value="ECO:0007669"/>
    <property type="project" value="UniProtKB-KW"/>
</dbReference>
<evidence type="ECO:0000313" key="6">
    <source>
        <dbReference type="Proteomes" id="UP001165136"/>
    </source>
</evidence>
<dbReference type="FunFam" id="3.40.50.970:FF:000001">
    <property type="entry name" value="Pyruvate dehydrogenase E1 beta subunit"/>
    <property type="match status" value="1"/>
</dbReference>
<dbReference type="InterPro" id="IPR005475">
    <property type="entry name" value="Transketolase-like_Pyr-bd"/>
</dbReference>
<dbReference type="PANTHER" id="PTHR43257">
    <property type="entry name" value="PYRUVATE DEHYDROGENASE E1 COMPONENT BETA SUBUNIT"/>
    <property type="match status" value="1"/>
</dbReference>
<dbReference type="SMART" id="SM00861">
    <property type="entry name" value="Transket_pyr"/>
    <property type="match status" value="1"/>
</dbReference>
<dbReference type="Pfam" id="PF02779">
    <property type="entry name" value="Transket_pyr"/>
    <property type="match status" value="1"/>
</dbReference>
<keyword evidence="2" id="KW-0560">Oxidoreductase</keyword>
<dbReference type="GO" id="GO:0000287">
    <property type="term" value="F:magnesium ion binding"/>
    <property type="evidence" value="ECO:0007669"/>
    <property type="project" value="UniProtKB-ARBA"/>
</dbReference>
<dbReference type="Proteomes" id="UP001165136">
    <property type="component" value="Unassembled WGS sequence"/>
</dbReference>
<dbReference type="PANTHER" id="PTHR43257:SF2">
    <property type="entry name" value="PYRUVATE DEHYDROGENASE E1 COMPONENT SUBUNIT BETA"/>
    <property type="match status" value="1"/>
</dbReference>
<feature type="domain" description="Transketolase-like pyrimidine-binding" evidence="4">
    <location>
        <begin position="3"/>
        <end position="178"/>
    </location>
</feature>
<dbReference type="SUPFAM" id="SSF52518">
    <property type="entry name" value="Thiamin diphosphate-binding fold (THDP-binding)"/>
    <property type="match status" value="1"/>
</dbReference>
<dbReference type="Pfam" id="PF02780">
    <property type="entry name" value="Transketolase_C"/>
    <property type="match status" value="1"/>
</dbReference>
<organism evidence="5 6">
    <name type="scientific">Amycolatopsis taiwanensis</name>
    <dbReference type="NCBI Taxonomy" id="342230"/>
    <lineage>
        <taxon>Bacteria</taxon>
        <taxon>Bacillati</taxon>
        <taxon>Actinomycetota</taxon>
        <taxon>Actinomycetes</taxon>
        <taxon>Pseudonocardiales</taxon>
        <taxon>Pseudonocardiaceae</taxon>
        <taxon>Amycolatopsis</taxon>
    </lineage>
</organism>
<evidence type="ECO:0000256" key="2">
    <source>
        <dbReference type="ARBA" id="ARBA00023002"/>
    </source>
</evidence>
<accession>A0A9W6R819</accession>
<keyword evidence="3" id="KW-0786">Thiamine pyrophosphate</keyword>
<evidence type="ECO:0000256" key="1">
    <source>
        <dbReference type="ARBA" id="ARBA00001964"/>
    </source>
</evidence>
<dbReference type="NCBIfam" id="NF006667">
    <property type="entry name" value="PRK09212.1"/>
    <property type="match status" value="1"/>
</dbReference>
<evidence type="ECO:0000313" key="5">
    <source>
        <dbReference type="EMBL" id="GLY70543.1"/>
    </source>
</evidence>
<dbReference type="RefSeq" id="WP_027945525.1">
    <property type="nucleotide sequence ID" value="NZ_BSTI01000024.1"/>
</dbReference>
<gene>
    <name evidence="5" type="ORF">Atai01_71620</name>
</gene>
<evidence type="ECO:0000259" key="4">
    <source>
        <dbReference type="SMART" id="SM00861"/>
    </source>
</evidence>
<dbReference type="Gene3D" id="3.40.50.920">
    <property type="match status" value="1"/>
</dbReference>